<proteinExistence type="predicted"/>
<dbReference type="InterPro" id="IPR006597">
    <property type="entry name" value="Sel1-like"/>
</dbReference>
<reference evidence="4 5" key="1">
    <citation type="submission" date="2016-11" db="EMBL/GenBank/DDBJ databases">
        <authorList>
            <person name="Jaros S."/>
            <person name="Januszkiewicz K."/>
            <person name="Wedrychowicz H."/>
        </authorList>
    </citation>
    <scope>NUCLEOTIDE SEQUENCE [LARGE SCALE GENOMIC DNA]</scope>
    <source>
        <strain evidence="4 5">DSM 4740</strain>
    </source>
</reference>
<accession>A0A1M7N0A7</accession>
<keyword evidence="2" id="KW-0732">Signal</keyword>
<organism evidence="4 5">
    <name type="scientific">Halomonas cupida</name>
    <dbReference type="NCBI Taxonomy" id="44933"/>
    <lineage>
        <taxon>Bacteria</taxon>
        <taxon>Pseudomonadati</taxon>
        <taxon>Pseudomonadota</taxon>
        <taxon>Gammaproteobacteria</taxon>
        <taxon>Oceanospirillales</taxon>
        <taxon>Halomonadaceae</taxon>
        <taxon>Halomonas</taxon>
    </lineage>
</organism>
<dbReference type="InterPro" id="IPR011990">
    <property type="entry name" value="TPR-like_helical_dom_sf"/>
</dbReference>
<sequence>MNKFLFLFCLLFSCWASAEIAFPDQEKQNYYRDQDVEVSLGKAKSGDAEAQYLVGSAYLLGLESQDVEVDYEKAFCWLSRSANQGIAEAQYELGRMYRYGLGVDKNGKKWEEYTSQAGEQGLLSAYGDLMDVYREGDRDLGIDENGEKYFYWLERSAEAGHALSMVNMSISYRYGYNVEVDVDKSFEWLMQAVEQDDLMAQGLAGEYFERGLGTEKDLVMAYMMYDLGGTGRNPEKQAVAEKMTDEQIQEAVSRSRQWQEEHNNIRPSYYGLEHQEDGSYR</sequence>
<dbReference type="SUPFAM" id="SSF81901">
    <property type="entry name" value="HCP-like"/>
    <property type="match status" value="1"/>
</dbReference>
<feature type="chain" id="PRO_5012816754" description="TPR repeat" evidence="2">
    <location>
        <begin position="19"/>
        <end position="281"/>
    </location>
</feature>
<evidence type="ECO:0000313" key="4">
    <source>
        <dbReference type="EMBL" id="SHM96925.1"/>
    </source>
</evidence>
<gene>
    <name evidence="3" type="ORF">HCU01_42750</name>
    <name evidence="4" type="ORF">SAMN05660971_04420</name>
</gene>
<reference evidence="3 6" key="2">
    <citation type="submission" date="2019-07" db="EMBL/GenBank/DDBJ databases">
        <title>Whole genome shotgun sequence of Halomonas cupida NBRC 102219.</title>
        <authorList>
            <person name="Hosoyama A."/>
            <person name="Uohara A."/>
            <person name="Ohji S."/>
            <person name="Ichikawa N."/>
        </authorList>
    </citation>
    <scope>NUCLEOTIDE SEQUENCE [LARGE SCALE GENOMIC DNA]</scope>
    <source>
        <strain evidence="3 6">NBRC 102219</strain>
    </source>
</reference>
<feature type="signal peptide" evidence="2">
    <location>
        <begin position="1"/>
        <end position="18"/>
    </location>
</feature>
<dbReference type="Pfam" id="PF08238">
    <property type="entry name" value="Sel1"/>
    <property type="match status" value="5"/>
</dbReference>
<dbReference type="RefSeq" id="WP_073437387.1">
    <property type="nucleotide sequence ID" value="NZ_BJXU01000208.1"/>
</dbReference>
<dbReference type="EMBL" id="BJXU01000208">
    <property type="protein sequence ID" value="GEN26326.1"/>
    <property type="molecule type" value="Genomic_DNA"/>
</dbReference>
<evidence type="ECO:0000256" key="1">
    <source>
        <dbReference type="SAM" id="MobiDB-lite"/>
    </source>
</evidence>
<evidence type="ECO:0008006" key="7">
    <source>
        <dbReference type="Google" id="ProtNLM"/>
    </source>
</evidence>
<dbReference type="STRING" id="44933.SAMN05660971_04420"/>
<dbReference type="Proteomes" id="UP000184123">
    <property type="component" value="Unassembled WGS sequence"/>
</dbReference>
<dbReference type="EMBL" id="FRCA01000023">
    <property type="protein sequence ID" value="SHM96925.1"/>
    <property type="molecule type" value="Genomic_DNA"/>
</dbReference>
<dbReference type="PANTHER" id="PTHR43628">
    <property type="entry name" value="ACTIVATOR OF C KINASE PROTEIN 1-RELATED"/>
    <property type="match status" value="1"/>
</dbReference>
<dbReference type="PANTHER" id="PTHR43628:SF1">
    <property type="entry name" value="CHITIN SYNTHASE REGULATORY FACTOR 2-RELATED"/>
    <property type="match status" value="1"/>
</dbReference>
<evidence type="ECO:0000313" key="5">
    <source>
        <dbReference type="Proteomes" id="UP000184123"/>
    </source>
</evidence>
<evidence type="ECO:0000313" key="6">
    <source>
        <dbReference type="Proteomes" id="UP000321726"/>
    </source>
</evidence>
<protein>
    <recommendedName>
        <fullName evidence="7">TPR repeat</fullName>
    </recommendedName>
</protein>
<dbReference type="Gene3D" id="1.25.40.10">
    <property type="entry name" value="Tetratricopeptide repeat domain"/>
    <property type="match status" value="1"/>
</dbReference>
<dbReference type="Proteomes" id="UP000321726">
    <property type="component" value="Unassembled WGS sequence"/>
</dbReference>
<evidence type="ECO:0000313" key="3">
    <source>
        <dbReference type="EMBL" id="GEN26326.1"/>
    </source>
</evidence>
<evidence type="ECO:0000256" key="2">
    <source>
        <dbReference type="SAM" id="SignalP"/>
    </source>
</evidence>
<name>A0A1M7N0A7_9GAMM</name>
<feature type="region of interest" description="Disordered" evidence="1">
    <location>
        <begin position="252"/>
        <end position="281"/>
    </location>
</feature>
<dbReference type="AlphaFoldDB" id="A0A1M7N0A7"/>
<keyword evidence="6" id="KW-1185">Reference proteome</keyword>
<dbReference type="OrthoDB" id="6120455at2"/>
<dbReference type="InterPro" id="IPR052945">
    <property type="entry name" value="Mitotic_Regulator"/>
</dbReference>
<dbReference type="SMART" id="SM00671">
    <property type="entry name" value="SEL1"/>
    <property type="match status" value="5"/>
</dbReference>